<feature type="region of interest" description="Disordered" evidence="1">
    <location>
        <begin position="53"/>
        <end position="138"/>
    </location>
</feature>
<reference evidence="2" key="1">
    <citation type="journal article" date="2023" name="Science">
        <title>Genome structures resolve the early diversification of teleost fishes.</title>
        <authorList>
            <person name="Parey E."/>
            <person name="Louis A."/>
            <person name="Montfort J."/>
            <person name="Bouchez O."/>
            <person name="Roques C."/>
            <person name="Iampietro C."/>
            <person name="Lluch J."/>
            <person name="Castinel A."/>
            <person name="Donnadieu C."/>
            <person name="Desvignes T."/>
            <person name="Floi Bucao C."/>
            <person name="Jouanno E."/>
            <person name="Wen M."/>
            <person name="Mejri S."/>
            <person name="Dirks R."/>
            <person name="Jansen H."/>
            <person name="Henkel C."/>
            <person name="Chen W.J."/>
            <person name="Zahm M."/>
            <person name="Cabau C."/>
            <person name="Klopp C."/>
            <person name="Thompson A.W."/>
            <person name="Robinson-Rechavi M."/>
            <person name="Braasch I."/>
            <person name="Lecointre G."/>
            <person name="Bobe J."/>
            <person name="Postlethwait J.H."/>
            <person name="Berthelot C."/>
            <person name="Roest Crollius H."/>
            <person name="Guiguen Y."/>
        </authorList>
    </citation>
    <scope>NUCLEOTIDE SEQUENCE</scope>
    <source>
        <strain evidence="2">WJC10195</strain>
    </source>
</reference>
<proteinExistence type="predicted"/>
<feature type="compositionally biased region" description="Polar residues" evidence="1">
    <location>
        <begin position="85"/>
        <end position="94"/>
    </location>
</feature>
<feature type="compositionally biased region" description="Basic residues" evidence="1">
    <location>
        <begin position="53"/>
        <end position="66"/>
    </location>
</feature>
<evidence type="ECO:0000313" key="2">
    <source>
        <dbReference type="EMBL" id="KAJ8370419.1"/>
    </source>
</evidence>
<gene>
    <name evidence="2" type="ORF">SKAU_G00104470</name>
</gene>
<evidence type="ECO:0000256" key="1">
    <source>
        <dbReference type="SAM" id="MobiDB-lite"/>
    </source>
</evidence>
<keyword evidence="3" id="KW-1185">Reference proteome</keyword>
<dbReference type="EMBL" id="JAINUF010000003">
    <property type="protein sequence ID" value="KAJ8370419.1"/>
    <property type="molecule type" value="Genomic_DNA"/>
</dbReference>
<dbReference type="AlphaFoldDB" id="A0A9Q1FYV6"/>
<protein>
    <submittedName>
        <fullName evidence="2">Uncharacterized protein</fullName>
    </submittedName>
</protein>
<evidence type="ECO:0000313" key="3">
    <source>
        <dbReference type="Proteomes" id="UP001152622"/>
    </source>
</evidence>
<accession>A0A9Q1FYV6</accession>
<dbReference type="Proteomes" id="UP001152622">
    <property type="component" value="Chromosome 3"/>
</dbReference>
<feature type="compositionally biased region" description="Low complexity" evidence="1">
    <location>
        <begin position="102"/>
        <end position="114"/>
    </location>
</feature>
<comment type="caution">
    <text evidence="2">The sequence shown here is derived from an EMBL/GenBank/DDBJ whole genome shotgun (WGS) entry which is preliminary data.</text>
</comment>
<sequence length="138" mass="15018">MCFKRALHHRNGRSEEIAASRSLGEGRGCRSEAFPPDVLNLFLSLALTQLLRHNRKPGPRPARAKPRQGDQGVYGEARFPPLQYNRRNQQTRSTGAPIPKDGAAASPSGRARAATVPAGSLWSHSNLPQSRAERAEGS</sequence>
<organism evidence="2 3">
    <name type="scientific">Synaphobranchus kaupii</name>
    <name type="common">Kaup's arrowtooth eel</name>
    <dbReference type="NCBI Taxonomy" id="118154"/>
    <lineage>
        <taxon>Eukaryota</taxon>
        <taxon>Metazoa</taxon>
        <taxon>Chordata</taxon>
        <taxon>Craniata</taxon>
        <taxon>Vertebrata</taxon>
        <taxon>Euteleostomi</taxon>
        <taxon>Actinopterygii</taxon>
        <taxon>Neopterygii</taxon>
        <taxon>Teleostei</taxon>
        <taxon>Anguilliformes</taxon>
        <taxon>Synaphobranchidae</taxon>
        <taxon>Synaphobranchus</taxon>
    </lineage>
</organism>
<name>A0A9Q1FYV6_SYNKA</name>